<sequence length="277" mass="30662">MIFNSPDRVAILTQKWTGERVADGRPCIADDILTRMHHVTNDEAWSVLERNHGYHHQFEGNWLNLHPELTLTGRVVTATMLPNRPDLHEVVESIGRDEGRTGGQNNWVIDSLQKNDVLVVDLFGKVHDGTFIGDNLATATRSRTGTGIVIDGGIRDYQRVTELADFAVYCRGVDPSAIAEVTLIGVNVPIRIGLATVLPGDVVLGTRSGITFIPPHLAEEVVVTSEDVRQRDVFGKQRLDEQVYAAGQIDVSRWADDIEADYIRWCAEKGLSGTTRT</sequence>
<feature type="binding site" evidence="5">
    <location>
        <position position="156"/>
    </location>
    <ligand>
        <name>Mg(2+)</name>
        <dbReference type="ChEBI" id="CHEBI:18420"/>
    </ligand>
</feature>
<organism evidence="6">
    <name type="scientific">uncultured Thermomicrobiales bacterium</name>
    <dbReference type="NCBI Taxonomy" id="1645740"/>
    <lineage>
        <taxon>Bacteria</taxon>
        <taxon>Pseudomonadati</taxon>
        <taxon>Thermomicrobiota</taxon>
        <taxon>Thermomicrobia</taxon>
        <taxon>Thermomicrobiales</taxon>
        <taxon>environmental samples</taxon>
    </lineage>
</organism>
<dbReference type="PANTHER" id="PTHR33254">
    <property type="entry name" value="4-HYDROXY-4-METHYL-2-OXOGLUTARATE ALDOLASE 3-RELATED"/>
    <property type="match status" value="1"/>
</dbReference>
<feature type="binding site" evidence="5">
    <location>
        <begin position="133"/>
        <end position="136"/>
    </location>
    <ligand>
        <name>substrate</name>
    </ligand>
</feature>
<keyword evidence="6" id="KW-0413">Isomerase</keyword>
<dbReference type="Pfam" id="PF03737">
    <property type="entry name" value="RraA-like"/>
    <property type="match status" value="1"/>
</dbReference>
<dbReference type="GO" id="GO:0046872">
    <property type="term" value="F:metal ion binding"/>
    <property type="evidence" value="ECO:0007669"/>
    <property type="project" value="UniProtKB-KW"/>
</dbReference>
<feature type="binding site" evidence="5">
    <location>
        <position position="155"/>
    </location>
    <ligand>
        <name>substrate</name>
    </ligand>
</feature>
<evidence type="ECO:0000256" key="2">
    <source>
        <dbReference type="ARBA" id="ARBA00016549"/>
    </source>
</evidence>
<evidence type="ECO:0000256" key="3">
    <source>
        <dbReference type="ARBA" id="ARBA00029596"/>
    </source>
</evidence>
<comment type="cofactor">
    <cofactor evidence="5">
        <name>Mg(2+)</name>
        <dbReference type="ChEBI" id="CHEBI:18420"/>
    </cofactor>
</comment>
<evidence type="ECO:0000313" key="6">
    <source>
        <dbReference type="EMBL" id="CAA9557961.1"/>
    </source>
</evidence>
<proteinExistence type="predicted"/>
<dbReference type="CDD" id="cd16841">
    <property type="entry name" value="RraA_family"/>
    <property type="match status" value="1"/>
</dbReference>
<accession>A0A6J4UQK6</accession>
<dbReference type="SUPFAM" id="SSF89562">
    <property type="entry name" value="RraA-like"/>
    <property type="match status" value="1"/>
</dbReference>
<keyword evidence="5" id="KW-0460">Magnesium</keyword>
<dbReference type="AlphaFoldDB" id="A0A6J4UQK6"/>
<dbReference type="InterPro" id="IPR005493">
    <property type="entry name" value="RraA/RraA-like"/>
</dbReference>
<name>A0A6J4UQK6_9BACT</name>
<dbReference type="PANTHER" id="PTHR33254:SF4">
    <property type="entry name" value="4-HYDROXY-4-METHYL-2-OXOGLUTARATE ALDOLASE 3-RELATED"/>
    <property type="match status" value="1"/>
</dbReference>
<keyword evidence="5" id="KW-0479">Metal-binding</keyword>
<protein>
    <recommendedName>
        <fullName evidence="2">Putative 4-hydroxy-4-methyl-2-oxoglutarate aldolase</fullName>
    </recommendedName>
    <alternativeName>
        <fullName evidence="3">Regulator of ribonuclease activity homolog</fullName>
    </alternativeName>
    <alternativeName>
        <fullName evidence="4">RraA-like protein</fullName>
    </alternativeName>
</protein>
<gene>
    <name evidence="6" type="ORF">AVDCRST_MAG43-1631</name>
</gene>
<dbReference type="GO" id="GO:0016853">
    <property type="term" value="F:isomerase activity"/>
    <property type="evidence" value="ECO:0007669"/>
    <property type="project" value="UniProtKB-KW"/>
</dbReference>
<dbReference type="InterPro" id="IPR036704">
    <property type="entry name" value="RraA/RraA-like_sf"/>
</dbReference>
<evidence type="ECO:0000256" key="5">
    <source>
        <dbReference type="PIRSR" id="PIRSR605493-1"/>
    </source>
</evidence>
<dbReference type="EMBL" id="CADCWI010000086">
    <property type="protein sequence ID" value="CAA9557961.1"/>
    <property type="molecule type" value="Genomic_DNA"/>
</dbReference>
<reference evidence="6" key="1">
    <citation type="submission" date="2020-02" db="EMBL/GenBank/DDBJ databases">
        <authorList>
            <person name="Meier V. D."/>
        </authorList>
    </citation>
    <scope>NUCLEOTIDE SEQUENCE</scope>
    <source>
        <strain evidence="6">AVDCRST_MAG43</strain>
    </source>
</reference>
<evidence type="ECO:0000256" key="1">
    <source>
        <dbReference type="ARBA" id="ARBA00001968"/>
    </source>
</evidence>
<comment type="cofactor">
    <cofactor evidence="1">
        <name>a divalent metal cation</name>
        <dbReference type="ChEBI" id="CHEBI:60240"/>
    </cofactor>
</comment>
<evidence type="ECO:0000256" key="4">
    <source>
        <dbReference type="ARBA" id="ARBA00030169"/>
    </source>
</evidence>
<dbReference type="Gene3D" id="3.50.30.40">
    <property type="entry name" value="Ribonuclease E inhibitor RraA/RraA-like"/>
    <property type="match status" value="1"/>
</dbReference>